<proteinExistence type="predicted"/>
<reference evidence="2" key="1">
    <citation type="submission" date="2020-03" db="EMBL/GenBank/DDBJ databases">
        <authorList>
            <person name="Guo F."/>
        </authorList>
    </citation>
    <scope>NUCLEOTIDE SEQUENCE</scope>
    <source>
        <strain evidence="2">JCM 30134</strain>
    </source>
</reference>
<organism evidence="2 3">
    <name type="scientific">Pseudomaricurvus hydrocarbonicus</name>
    <dbReference type="NCBI Taxonomy" id="1470433"/>
    <lineage>
        <taxon>Bacteria</taxon>
        <taxon>Pseudomonadati</taxon>
        <taxon>Pseudomonadota</taxon>
        <taxon>Gammaproteobacteria</taxon>
        <taxon>Cellvibrionales</taxon>
        <taxon>Cellvibrionaceae</taxon>
        <taxon>Pseudomaricurvus</taxon>
    </lineage>
</organism>
<keyword evidence="1" id="KW-0472">Membrane</keyword>
<feature type="transmembrane region" description="Helical" evidence="1">
    <location>
        <begin position="12"/>
        <end position="32"/>
    </location>
</feature>
<dbReference type="PANTHER" id="PTHR34219">
    <property type="entry name" value="IRON-REGULATED INNER MEMBRANE PROTEIN-RELATED"/>
    <property type="match status" value="1"/>
</dbReference>
<protein>
    <submittedName>
        <fullName evidence="2">PepSY domain-containing protein</fullName>
    </submittedName>
</protein>
<dbReference type="EMBL" id="JAAONZ010000006">
    <property type="protein sequence ID" value="NHO65982.1"/>
    <property type="molecule type" value="Genomic_DNA"/>
</dbReference>
<keyword evidence="1" id="KW-0812">Transmembrane</keyword>
<dbReference type="Proteomes" id="UP000787472">
    <property type="component" value="Unassembled WGS sequence"/>
</dbReference>
<keyword evidence="3" id="KW-1185">Reference proteome</keyword>
<comment type="caution">
    <text evidence="2">The sequence shown here is derived from an EMBL/GenBank/DDBJ whole genome shotgun (WGS) entry which is preliminary data.</text>
</comment>
<dbReference type="RefSeq" id="WP_167185936.1">
    <property type="nucleotide sequence ID" value="NZ_JAAONZ010000006.1"/>
</dbReference>
<evidence type="ECO:0000313" key="3">
    <source>
        <dbReference type="Proteomes" id="UP000787472"/>
    </source>
</evidence>
<feature type="transmembrane region" description="Helical" evidence="1">
    <location>
        <begin position="328"/>
        <end position="349"/>
    </location>
</feature>
<feature type="transmembrane region" description="Helical" evidence="1">
    <location>
        <begin position="185"/>
        <end position="206"/>
    </location>
</feature>
<evidence type="ECO:0000256" key="1">
    <source>
        <dbReference type="SAM" id="Phobius"/>
    </source>
</evidence>
<accession>A0A9E5JSF3</accession>
<dbReference type="InterPro" id="IPR005625">
    <property type="entry name" value="PepSY-ass_TM"/>
</dbReference>
<dbReference type="PANTHER" id="PTHR34219:SF8">
    <property type="entry name" value="PEPSY DOMAIN-CONTAINING PROTEIN"/>
    <property type="match status" value="1"/>
</dbReference>
<sequence length="373" mass="42335">MNKSLFKIHSWAALFAFIPLLVICITGSILVFKHEIDALLMHDKVRVEPLAERVPLDNLLASVNQEHPEYEVVGWVLFQDIARADMVYVMEKGTSEWSYLLLNGYTNSLLSTPVPHDHYLTDWLLELHYTLLLHDTGLLVTSVFSIVLLLLGITGLILHRKFWKNFFTLRWNSRLVVYFSDLHKMVGIISSPVLIILAFTGAWWNISSYLHELEEHAEGIEHHIMQERLYNDAISLDAITAAAQRSLEGFTPTYLSLPWEPQANITVWGDVPTGNILSSQYSSTVTFDAQSGDKLSSYDVREAGLGAFIVDTYGRLHYGTFAGLFSRILWALLGASPLILAITGVTLWFKRRKQRARAKLKRRQQPKPVLQGS</sequence>
<keyword evidence="1" id="KW-1133">Transmembrane helix</keyword>
<dbReference type="AlphaFoldDB" id="A0A9E5JSF3"/>
<evidence type="ECO:0000313" key="2">
    <source>
        <dbReference type="EMBL" id="NHO65982.1"/>
    </source>
</evidence>
<gene>
    <name evidence="2" type="ORF">G8770_10550</name>
</gene>
<dbReference type="Pfam" id="PF03929">
    <property type="entry name" value="PepSY_TM"/>
    <property type="match status" value="1"/>
</dbReference>
<name>A0A9E5JSF3_9GAMM</name>
<feature type="transmembrane region" description="Helical" evidence="1">
    <location>
        <begin position="137"/>
        <end position="158"/>
    </location>
</feature>